<evidence type="ECO:0000256" key="11">
    <source>
        <dbReference type="ARBA" id="ARBA00060547"/>
    </source>
</evidence>
<evidence type="ECO:0000256" key="7">
    <source>
        <dbReference type="ARBA" id="ARBA00022801"/>
    </source>
</evidence>
<dbReference type="EC" id="3.5.1.9" evidence="4"/>
<dbReference type="Gene3D" id="3.50.30.50">
    <property type="entry name" value="Putative cyclase"/>
    <property type="match status" value="1"/>
</dbReference>
<keyword evidence="8" id="KW-0862">Zinc</keyword>
<evidence type="ECO:0000256" key="1">
    <source>
        <dbReference type="ARBA" id="ARBA00001947"/>
    </source>
</evidence>
<comment type="pathway">
    <text evidence="11">Amino-acid degradation; L-tryptophan degradation via kynurenine pathway; L-kynurenine from L-tryptophan: step 2/2.</text>
</comment>
<organism evidence="12 13">
    <name type="scientific">Gracilibacillus oryzae</name>
    <dbReference type="NCBI Taxonomy" id="1672701"/>
    <lineage>
        <taxon>Bacteria</taxon>
        <taxon>Bacillati</taxon>
        <taxon>Bacillota</taxon>
        <taxon>Bacilli</taxon>
        <taxon>Bacillales</taxon>
        <taxon>Bacillaceae</taxon>
        <taxon>Gracilibacillus</taxon>
    </lineage>
</organism>
<comment type="subunit">
    <text evidence="3">Homodimer.</text>
</comment>
<dbReference type="RefSeq" id="WP_153405368.1">
    <property type="nucleotide sequence ID" value="NZ_ML762436.1"/>
</dbReference>
<dbReference type="GO" id="GO:0004061">
    <property type="term" value="F:arylformamidase activity"/>
    <property type="evidence" value="ECO:0007669"/>
    <property type="project" value="UniProtKB-EC"/>
</dbReference>
<dbReference type="InterPro" id="IPR037175">
    <property type="entry name" value="KFase_sf"/>
</dbReference>
<sequence>MKFYDISMEIHQNMQVWENLESKKPVFHTKTFGHITDTTLKMNAHTGTHIDAPLHMINNTETIESTPLEKLVRKVKVIVLEHVDDAITKADLEAHSIRKDDFLLLKTKNSSYEENSFDFTFVYLKEDGAEYLAEKQITGVGIDTLGVERSQEQFPTHITLLQADIVILEGLRLAEVPAGEYFMVAAPLKIKGIEAAPARVLLFDKTF</sequence>
<comment type="catalytic activity">
    <reaction evidence="10">
        <text>N-formyl-L-kynurenine + H2O = L-kynurenine + formate + H(+)</text>
        <dbReference type="Rhea" id="RHEA:13009"/>
        <dbReference type="ChEBI" id="CHEBI:15377"/>
        <dbReference type="ChEBI" id="CHEBI:15378"/>
        <dbReference type="ChEBI" id="CHEBI:15740"/>
        <dbReference type="ChEBI" id="CHEBI:57959"/>
        <dbReference type="ChEBI" id="CHEBI:58629"/>
        <dbReference type="EC" id="3.5.1.9"/>
    </reaction>
</comment>
<evidence type="ECO:0000256" key="9">
    <source>
        <dbReference type="ARBA" id="ARBA00023079"/>
    </source>
</evidence>
<comment type="cofactor">
    <cofactor evidence="1">
        <name>Zn(2+)</name>
        <dbReference type="ChEBI" id="CHEBI:29105"/>
    </cofactor>
</comment>
<evidence type="ECO:0000256" key="6">
    <source>
        <dbReference type="ARBA" id="ARBA00022723"/>
    </source>
</evidence>
<keyword evidence="6" id="KW-0479">Metal-binding</keyword>
<evidence type="ECO:0000256" key="2">
    <source>
        <dbReference type="ARBA" id="ARBA00002204"/>
    </source>
</evidence>
<dbReference type="PANTHER" id="PTHR31118:SF12">
    <property type="entry name" value="CYCLASE-LIKE PROTEIN 2"/>
    <property type="match status" value="1"/>
</dbReference>
<dbReference type="InterPro" id="IPR007325">
    <property type="entry name" value="KFase/CYL"/>
</dbReference>
<evidence type="ECO:0000313" key="13">
    <source>
        <dbReference type="Proteomes" id="UP000480246"/>
    </source>
</evidence>
<dbReference type="GO" id="GO:0046872">
    <property type="term" value="F:metal ion binding"/>
    <property type="evidence" value="ECO:0007669"/>
    <property type="project" value="UniProtKB-KW"/>
</dbReference>
<reference evidence="12 13" key="1">
    <citation type="submission" date="2019-10" db="EMBL/GenBank/DDBJ databases">
        <title>Gracilibacillus sp. nov. isolated from rice seeds.</title>
        <authorList>
            <person name="He S."/>
        </authorList>
    </citation>
    <scope>NUCLEOTIDE SEQUENCE [LARGE SCALE GENOMIC DNA]</scope>
    <source>
        <strain evidence="12 13">TD8</strain>
    </source>
</reference>
<name>A0A7C8GST1_9BACI</name>
<keyword evidence="13" id="KW-1185">Reference proteome</keyword>
<keyword evidence="7" id="KW-0378">Hydrolase</keyword>
<dbReference type="EMBL" id="WEID01000076">
    <property type="protein sequence ID" value="KAB8129345.1"/>
    <property type="molecule type" value="Genomic_DNA"/>
</dbReference>
<evidence type="ECO:0000256" key="8">
    <source>
        <dbReference type="ARBA" id="ARBA00022833"/>
    </source>
</evidence>
<dbReference type="GO" id="GO:0019441">
    <property type="term" value="P:L-tryptophan catabolic process to kynurenine"/>
    <property type="evidence" value="ECO:0007669"/>
    <property type="project" value="InterPro"/>
</dbReference>
<dbReference type="Pfam" id="PF04199">
    <property type="entry name" value="Cyclase"/>
    <property type="match status" value="1"/>
</dbReference>
<dbReference type="AlphaFoldDB" id="A0A7C8GST1"/>
<dbReference type="SUPFAM" id="SSF102198">
    <property type="entry name" value="Putative cyclase"/>
    <property type="match status" value="1"/>
</dbReference>
<evidence type="ECO:0000313" key="12">
    <source>
        <dbReference type="EMBL" id="KAB8129345.1"/>
    </source>
</evidence>
<protein>
    <recommendedName>
        <fullName evidence="5">Kynurenine formamidase</fullName>
        <ecNumber evidence="4">3.5.1.9</ecNumber>
    </recommendedName>
</protein>
<gene>
    <name evidence="12" type="ORF">F9U64_15150</name>
</gene>
<evidence type="ECO:0000256" key="3">
    <source>
        <dbReference type="ARBA" id="ARBA00011738"/>
    </source>
</evidence>
<keyword evidence="9" id="KW-0823">Tryptophan catabolism</keyword>
<accession>A0A7C8GST1</accession>
<comment type="function">
    <text evidence="2">Catalyzes the hydrolysis of N-formyl-L-kynurenine to L-kynurenine, the second step in the kynurenine pathway of tryptophan degradation.</text>
</comment>
<dbReference type="OrthoDB" id="9796085at2"/>
<comment type="caution">
    <text evidence="12">The sequence shown here is derived from an EMBL/GenBank/DDBJ whole genome shotgun (WGS) entry which is preliminary data.</text>
</comment>
<proteinExistence type="predicted"/>
<evidence type="ECO:0000256" key="10">
    <source>
        <dbReference type="ARBA" id="ARBA00048496"/>
    </source>
</evidence>
<evidence type="ECO:0000256" key="4">
    <source>
        <dbReference type="ARBA" id="ARBA00012930"/>
    </source>
</evidence>
<dbReference type="PANTHER" id="PTHR31118">
    <property type="entry name" value="CYCLASE-LIKE PROTEIN 2"/>
    <property type="match status" value="1"/>
</dbReference>
<evidence type="ECO:0000256" key="5">
    <source>
        <dbReference type="ARBA" id="ARBA00014889"/>
    </source>
</evidence>
<dbReference type="Proteomes" id="UP000480246">
    <property type="component" value="Unassembled WGS sequence"/>
</dbReference>
<dbReference type="FunFam" id="3.50.30.50:FF:000001">
    <property type="entry name" value="Kynurenine formamidase"/>
    <property type="match status" value="1"/>
</dbReference>